<dbReference type="RefSeq" id="XP_022342032.1">
    <property type="nucleotide sequence ID" value="XM_022486324.1"/>
</dbReference>
<evidence type="ECO:0000313" key="3">
    <source>
        <dbReference type="Proteomes" id="UP000694844"/>
    </source>
</evidence>
<evidence type="ECO:0000256" key="2">
    <source>
        <dbReference type="SAM" id="SignalP"/>
    </source>
</evidence>
<dbReference type="AlphaFoldDB" id="A0A8B8EQ36"/>
<keyword evidence="2" id="KW-0732">Signal</keyword>
<dbReference type="KEGG" id="cvn:111135885"/>
<dbReference type="Proteomes" id="UP000694844">
    <property type="component" value="Chromosome 5"/>
</dbReference>
<feature type="compositionally biased region" description="Gly residues" evidence="1">
    <location>
        <begin position="184"/>
        <end position="202"/>
    </location>
</feature>
<keyword evidence="3" id="KW-1185">Reference proteome</keyword>
<sequence length="227" mass="23823">MMLALVLVLGVANMANAMFWPGGFNPFRMLDGDFGPFDPYGNMRRMRTMNFDNIPPGTEKVVRDRNGEGVFFRSPSGNSGGFAFTQGGRDRGDSGSFSFSNSGGPEGFYFGSGFGERAPNKGFVMTSGFGESPHIYEFGNMPKGERKFFKDGNSEGTMFRSADGTSGGFTFTSGNGRAFSMGSSGTGPEGVSGGASFSGGRGPESSSGSFAFSSSHSGKAPKKTNLV</sequence>
<gene>
    <name evidence="4" type="primary">LOC111135885</name>
</gene>
<evidence type="ECO:0000313" key="4">
    <source>
        <dbReference type="RefSeq" id="XP_022342032.1"/>
    </source>
</evidence>
<feature type="signal peptide" evidence="2">
    <location>
        <begin position="1"/>
        <end position="17"/>
    </location>
</feature>
<name>A0A8B8EQ36_CRAVI</name>
<proteinExistence type="predicted"/>
<organism evidence="3 4">
    <name type="scientific">Crassostrea virginica</name>
    <name type="common">Eastern oyster</name>
    <dbReference type="NCBI Taxonomy" id="6565"/>
    <lineage>
        <taxon>Eukaryota</taxon>
        <taxon>Metazoa</taxon>
        <taxon>Spiralia</taxon>
        <taxon>Lophotrochozoa</taxon>
        <taxon>Mollusca</taxon>
        <taxon>Bivalvia</taxon>
        <taxon>Autobranchia</taxon>
        <taxon>Pteriomorphia</taxon>
        <taxon>Ostreida</taxon>
        <taxon>Ostreoidea</taxon>
        <taxon>Ostreidae</taxon>
        <taxon>Crassostrea</taxon>
    </lineage>
</organism>
<feature type="region of interest" description="Disordered" evidence="1">
    <location>
        <begin position="180"/>
        <end position="227"/>
    </location>
</feature>
<reference evidence="4" key="1">
    <citation type="submission" date="2025-08" db="UniProtKB">
        <authorList>
            <consortium name="RefSeq"/>
        </authorList>
    </citation>
    <scope>IDENTIFICATION</scope>
    <source>
        <tissue evidence="4">Whole sample</tissue>
    </source>
</reference>
<dbReference type="GeneID" id="111135885"/>
<feature type="compositionally biased region" description="Low complexity" evidence="1">
    <location>
        <begin position="203"/>
        <end position="218"/>
    </location>
</feature>
<feature type="chain" id="PRO_5034811535" evidence="2">
    <location>
        <begin position="18"/>
        <end position="227"/>
    </location>
</feature>
<protein>
    <submittedName>
        <fullName evidence="4">DEAD-box ATP-dependent RNA helicase 9-like</fullName>
    </submittedName>
</protein>
<evidence type="ECO:0000256" key="1">
    <source>
        <dbReference type="SAM" id="MobiDB-lite"/>
    </source>
</evidence>
<dbReference type="OrthoDB" id="10432446at2759"/>
<accession>A0A8B8EQ36</accession>